<dbReference type="eggNOG" id="COG1108">
    <property type="taxonomic scope" value="Bacteria"/>
</dbReference>
<feature type="transmembrane region" description="Helical" evidence="7">
    <location>
        <begin position="119"/>
        <end position="149"/>
    </location>
</feature>
<evidence type="ECO:0000256" key="7">
    <source>
        <dbReference type="SAM" id="Phobius"/>
    </source>
</evidence>
<feature type="transmembrane region" description="Helical" evidence="7">
    <location>
        <begin position="176"/>
        <end position="203"/>
    </location>
</feature>
<evidence type="ECO:0000256" key="4">
    <source>
        <dbReference type="ARBA" id="ARBA00022989"/>
    </source>
</evidence>
<dbReference type="GO" id="GO:0043190">
    <property type="term" value="C:ATP-binding cassette (ABC) transporter complex"/>
    <property type="evidence" value="ECO:0007669"/>
    <property type="project" value="InterPro"/>
</dbReference>
<comment type="similarity">
    <text evidence="2 6">Belongs to the ABC-3 integral membrane protein family.</text>
</comment>
<dbReference type="InterPro" id="IPR037294">
    <property type="entry name" value="ABC_BtuC-like"/>
</dbReference>
<evidence type="ECO:0000256" key="2">
    <source>
        <dbReference type="ARBA" id="ARBA00008034"/>
    </source>
</evidence>
<evidence type="ECO:0000256" key="1">
    <source>
        <dbReference type="ARBA" id="ARBA00004141"/>
    </source>
</evidence>
<sequence length="271" mass="29587">MEMFFYGFMQRAFITGLAMAMITPILGLFLILRRQSLLADTLSHVSLVGVSLGLLLGYNPTFMTLVVVVLAAIVLEVIGKYFKGYSEVTVAILMSGGMAIALILMNFQKGRSTISVDQFLFGSIVTITQQQMWLMIALAIIVVVLYLIFRRPLYVLSFDEDTAYTAGLPVRLMTQVFTIITGVVISVMMPIAGALLVSAVIVLPASIAIRLTRSFTGVIVSGILISIFGIFSGLSMSYEFDTPPGATITCVFLMILVISLFGTMIKNQFKK</sequence>
<dbReference type="Pfam" id="PF00950">
    <property type="entry name" value="ABC-3"/>
    <property type="match status" value="1"/>
</dbReference>
<dbReference type="Gene3D" id="1.10.3470.10">
    <property type="entry name" value="ABC transporter involved in vitamin B12 uptake, BtuC"/>
    <property type="match status" value="1"/>
</dbReference>
<dbReference type="PANTHER" id="PTHR30477:SF0">
    <property type="entry name" value="METAL TRANSPORT SYSTEM MEMBRANE PROTEIN TM_0125-RELATED"/>
    <property type="match status" value="1"/>
</dbReference>
<dbReference type="SUPFAM" id="SSF81345">
    <property type="entry name" value="ABC transporter involved in vitamin B12 uptake, BtuC"/>
    <property type="match status" value="1"/>
</dbReference>
<dbReference type="GO" id="GO:0055085">
    <property type="term" value="P:transmembrane transport"/>
    <property type="evidence" value="ECO:0007669"/>
    <property type="project" value="InterPro"/>
</dbReference>
<feature type="transmembrane region" description="Helical" evidence="7">
    <location>
        <begin position="88"/>
        <end position="107"/>
    </location>
</feature>
<dbReference type="EMBL" id="ACRF02000003">
    <property type="protein sequence ID" value="EEW92611.1"/>
    <property type="molecule type" value="Genomic_DNA"/>
</dbReference>
<feature type="transmembrane region" description="Helical" evidence="7">
    <location>
        <begin position="12"/>
        <end position="31"/>
    </location>
</feature>
<feature type="transmembrane region" description="Helical" evidence="7">
    <location>
        <begin position="215"/>
        <end position="234"/>
    </location>
</feature>
<keyword evidence="9" id="KW-1185">Reference proteome</keyword>
<proteinExistence type="inferred from homology"/>
<evidence type="ECO:0000313" key="8">
    <source>
        <dbReference type="EMBL" id="EEW92611.1"/>
    </source>
</evidence>
<evidence type="ECO:0000256" key="6">
    <source>
        <dbReference type="RuleBase" id="RU003943"/>
    </source>
</evidence>
<accession>D0BNC1</accession>
<dbReference type="STRING" id="626369.HMPREF0446_01456"/>
<comment type="caution">
    <text evidence="8">The sequence shown here is derived from an EMBL/GenBank/DDBJ whole genome shotgun (WGS) entry which is preliminary data.</text>
</comment>
<organism evidence="8 9">
    <name type="scientific">Granulicatella elegans ATCC 700633</name>
    <dbReference type="NCBI Taxonomy" id="626369"/>
    <lineage>
        <taxon>Bacteria</taxon>
        <taxon>Bacillati</taxon>
        <taxon>Bacillota</taxon>
        <taxon>Bacilli</taxon>
        <taxon>Lactobacillales</taxon>
        <taxon>Carnobacteriaceae</taxon>
        <taxon>Granulicatella</taxon>
    </lineage>
</organism>
<evidence type="ECO:0000313" key="9">
    <source>
        <dbReference type="Proteomes" id="UP000002939"/>
    </source>
</evidence>
<evidence type="ECO:0000256" key="5">
    <source>
        <dbReference type="ARBA" id="ARBA00023136"/>
    </source>
</evidence>
<dbReference type="PANTHER" id="PTHR30477">
    <property type="entry name" value="ABC-TRANSPORTER METAL-BINDING PROTEIN"/>
    <property type="match status" value="1"/>
</dbReference>
<keyword evidence="6" id="KW-0813">Transport</keyword>
<dbReference type="GO" id="GO:0010043">
    <property type="term" value="P:response to zinc ion"/>
    <property type="evidence" value="ECO:0007669"/>
    <property type="project" value="TreeGrafter"/>
</dbReference>
<dbReference type="RefSeq" id="WP_006703732.1">
    <property type="nucleotide sequence ID" value="NZ_KI391971.1"/>
</dbReference>
<feature type="transmembrane region" description="Helical" evidence="7">
    <location>
        <begin position="62"/>
        <end position="82"/>
    </location>
</feature>
<dbReference type="Proteomes" id="UP000002939">
    <property type="component" value="Unassembled WGS sequence"/>
</dbReference>
<evidence type="ECO:0000256" key="3">
    <source>
        <dbReference type="ARBA" id="ARBA00022692"/>
    </source>
</evidence>
<reference evidence="8" key="2">
    <citation type="submission" date="2011-10" db="EMBL/GenBank/DDBJ databases">
        <title>The Genome Sequence of Granulicatella elegans ATCC 700633.</title>
        <authorList>
            <consortium name="The Broad Institute Genome Sequencing Platform"/>
            <consortium name="The Broad Institute Genome Sequencing Center for Infectious Disease"/>
            <person name="Earl A."/>
            <person name="Ward D."/>
            <person name="Feldgarden M."/>
            <person name="Gevers D."/>
            <person name="Sibley C.D."/>
            <person name="Field T.R."/>
            <person name="Grinwis M."/>
            <person name="Eshaghurshan C.S."/>
            <person name="Surette M.G."/>
            <person name="Young S.K."/>
            <person name="Zeng Q."/>
            <person name="Gargeya S."/>
            <person name="Fitzgerald M."/>
            <person name="Haas B."/>
            <person name="Abouelleil A."/>
            <person name="Alvarado L."/>
            <person name="Arachchi H.M."/>
            <person name="Berlin A."/>
            <person name="Brown A."/>
            <person name="Chapman S.B."/>
            <person name="Chen Z."/>
            <person name="Dunbar C."/>
            <person name="Freedman E."/>
            <person name="Gearin G."/>
            <person name="Goldberg J."/>
            <person name="Griggs A."/>
            <person name="Gujja S."/>
            <person name="Heiman D."/>
            <person name="Howarth C."/>
            <person name="Larson L."/>
            <person name="Lui A."/>
            <person name="MacDonald P.J.P."/>
            <person name="Montmayeur A."/>
            <person name="Murphy C."/>
            <person name="Neiman D."/>
            <person name="Pearson M."/>
            <person name="Priest M."/>
            <person name="Roberts A."/>
            <person name="Saif S."/>
            <person name="Shea T."/>
            <person name="Shenoy N."/>
            <person name="Sisk P."/>
            <person name="Stolte C."/>
            <person name="Sykes S."/>
            <person name="Wortman J."/>
            <person name="Nusbaum C."/>
            <person name="Birren B."/>
        </authorList>
    </citation>
    <scope>NUCLEOTIDE SEQUENCE [LARGE SCALE GENOMIC DNA]</scope>
    <source>
        <strain evidence="8">ATCC 700633</strain>
    </source>
</reference>
<keyword evidence="4 7" id="KW-1133">Transmembrane helix</keyword>
<gene>
    <name evidence="8" type="ORF">HMPREF0446_01456</name>
</gene>
<protein>
    <submittedName>
        <fullName evidence="8">Uncharacterized protein</fullName>
    </submittedName>
</protein>
<keyword evidence="3 6" id="KW-0812">Transmembrane</keyword>
<keyword evidence="5 7" id="KW-0472">Membrane</keyword>
<reference evidence="8" key="1">
    <citation type="submission" date="2009-09" db="EMBL/GenBank/DDBJ databases">
        <authorList>
            <consortium name="The Broad Institute Genome Sequencing Platform"/>
            <person name="Ward D."/>
            <person name="Feldgarden M."/>
            <person name="Earl A."/>
            <person name="Young S.K."/>
            <person name="Zeng Q."/>
            <person name="Koehrsen M."/>
            <person name="Alvarado L."/>
            <person name="Berlin A."/>
            <person name="Bochicchio J."/>
            <person name="Borenstein D."/>
            <person name="Chapman S.B."/>
            <person name="Chen Z."/>
            <person name="Engels R."/>
            <person name="Freedman E."/>
            <person name="Gellesch M."/>
            <person name="Goldberg J."/>
            <person name="Griggs A."/>
            <person name="Gujja S."/>
            <person name="Heilman E."/>
            <person name="Heiman D."/>
            <person name="Hepburn T."/>
            <person name="Howarth C."/>
            <person name="Jen D."/>
            <person name="Larson L."/>
            <person name="Lewis B."/>
            <person name="Mehta T."/>
            <person name="Park D."/>
            <person name="Pearson M."/>
            <person name="Roberts A."/>
            <person name="Saif S."/>
            <person name="Shea T."/>
            <person name="Shenoy N."/>
            <person name="Sisk P."/>
            <person name="Stolte C."/>
            <person name="Sykes S."/>
            <person name="Thomson T."/>
            <person name="Walk T."/>
            <person name="White J."/>
            <person name="Yandava C."/>
            <person name="Sibley C.D."/>
            <person name="Field T.R."/>
            <person name="Grinwis M."/>
            <person name="Eshaghurshan C.S."/>
            <person name="Surette M.G."/>
            <person name="Haas B."/>
            <person name="Nusbaum C."/>
            <person name="Birren B."/>
        </authorList>
    </citation>
    <scope>NUCLEOTIDE SEQUENCE [LARGE SCALE GENOMIC DNA]</scope>
    <source>
        <strain evidence="8">ATCC 700633</strain>
    </source>
</reference>
<dbReference type="InterPro" id="IPR001626">
    <property type="entry name" value="ABC_TroCD"/>
</dbReference>
<dbReference type="AlphaFoldDB" id="D0BNC1"/>
<dbReference type="HOGENOM" id="CLU_028808_3_1_9"/>
<comment type="subcellular location">
    <subcellularLocation>
        <location evidence="6">Cell membrane</location>
        <topology evidence="6">Multi-pass membrane protein</topology>
    </subcellularLocation>
    <subcellularLocation>
        <location evidence="1">Membrane</location>
        <topology evidence="1">Multi-pass membrane protein</topology>
    </subcellularLocation>
</comment>
<name>D0BNC1_9LACT</name>
<feature type="transmembrane region" description="Helical" evidence="7">
    <location>
        <begin position="246"/>
        <end position="265"/>
    </location>
</feature>